<keyword evidence="1" id="KW-0175">Coiled coil</keyword>
<name>D4JTP0_9FIRM</name>
<dbReference type="KEGG" id="esu:EUS_13040"/>
<dbReference type="EMBL" id="FP929044">
    <property type="protein sequence ID" value="CBK96459.1"/>
    <property type="molecule type" value="Genomic_DNA"/>
</dbReference>
<keyword evidence="2" id="KW-1133">Transmembrane helix</keyword>
<evidence type="ECO:0000256" key="2">
    <source>
        <dbReference type="SAM" id="Phobius"/>
    </source>
</evidence>
<evidence type="ECO:0000313" key="3">
    <source>
        <dbReference type="EMBL" id="CBK96459.1"/>
    </source>
</evidence>
<dbReference type="AlphaFoldDB" id="D4JTP0"/>
<accession>D4JTP0</accession>
<dbReference type="Proteomes" id="UP000008803">
    <property type="component" value="Chromosome"/>
</dbReference>
<dbReference type="BioCyc" id="ESIR657319:G136K-1101-MONOMER"/>
<feature type="transmembrane region" description="Helical" evidence="2">
    <location>
        <begin position="7"/>
        <end position="25"/>
    </location>
</feature>
<proteinExistence type="predicted"/>
<reference evidence="3 4" key="2">
    <citation type="submission" date="2010-03" db="EMBL/GenBank/DDBJ databases">
        <authorList>
            <person name="Pajon A."/>
        </authorList>
    </citation>
    <scope>NUCLEOTIDE SEQUENCE [LARGE SCALE GENOMIC DNA]</scope>
    <source>
        <strain evidence="3 4">70/3</strain>
    </source>
</reference>
<protein>
    <submittedName>
        <fullName evidence="3">Uncharacterized protein</fullName>
    </submittedName>
</protein>
<keyword evidence="2" id="KW-0472">Membrane</keyword>
<dbReference type="PATRIC" id="fig|657319.3.peg.1602"/>
<reference evidence="3 4" key="1">
    <citation type="submission" date="2010-03" db="EMBL/GenBank/DDBJ databases">
        <title>The genome sequence of Eubacterium siraeum 70/3.</title>
        <authorList>
            <consortium name="metaHIT consortium -- http://www.metahit.eu/"/>
            <person name="Pajon A."/>
            <person name="Turner K."/>
            <person name="Parkhill J."/>
            <person name="Duncan S."/>
            <person name="Flint H."/>
        </authorList>
    </citation>
    <scope>NUCLEOTIDE SEQUENCE [LARGE SCALE GENOMIC DNA]</scope>
    <source>
        <strain evidence="3 4">70/3</strain>
    </source>
</reference>
<organism evidence="3 4">
    <name type="scientific">[Eubacterium] siraeum 70/3</name>
    <dbReference type="NCBI Taxonomy" id="657319"/>
    <lineage>
        <taxon>Bacteria</taxon>
        <taxon>Bacillati</taxon>
        <taxon>Bacillota</taxon>
        <taxon>Clostridia</taxon>
        <taxon>Eubacteriales</taxon>
        <taxon>Oscillospiraceae</taxon>
        <taxon>Oscillospiraceae incertae sedis</taxon>
    </lineage>
</organism>
<evidence type="ECO:0000313" key="4">
    <source>
        <dbReference type="Proteomes" id="UP000008803"/>
    </source>
</evidence>
<feature type="transmembrane region" description="Helical" evidence="2">
    <location>
        <begin position="40"/>
        <end position="61"/>
    </location>
</feature>
<dbReference type="HOGENOM" id="CLU_1048664_0_0_9"/>
<keyword evidence="2" id="KW-0812">Transmembrane</keyword>
<feature type="coiled-coil region" evidence="1">
    <location>
        <begin position="172"/>
        <end position="228"/>
    </location>
</feature>
<gene>
    <name evidence="3" type="ORF">EUS_13040</name>
</gene>
<sequence>MKKSYYFSIWACTIWGILVALNYSYFQGDKQNMDDTTVDFIQKLIIAILPALITGLLTFFIGKKSRINNLSNNIDELKNLIGSQEGTTLTKYVSDTFNSIKEDIGRQDRGSLSKQHDNLQNMLKKEIELIEKRNDSDTNRLLKFDNEQQNIDNAINQFILFQKSWYKQVNTITELQAENSKLNAIIKEKERENDAIREELKNTYQLEIKVCNEKIESLTQQNKLLSSKLEANRINHQNKFTNTNVKDEIISKNNFRTKDDDEIEL</sequence>
<evidence type="ECO:0000256" key="1">
    <source>
        <dbReference type="SAM" id="Coils"/>
    </source>
</evidence>